<dbReference type="Pfam" id="PF00873">
    <property type="entry name" value="ACR_tran"/>
    <property type="match status" value="1"/>
</dbReference>
<reference evidence="2 3" key="2">
    <citation type="journal article" date="2015" name="Infect. Immun.">
        <title>Comparative genome sequencing of Rickettsia rickettsii strains that differ in virulence.</title>
        <authorList>
            <person name="Clark T.R."/>
            <person name="Noriea N.F."/>
            <person name="Bublitz D.C."/>
            <person name="Ellison D.W."/>
            <person name="Martens C."/>
            <person name="Lutter E.I."/>
            <person name="Hackstadt T."/>
        </authorList>
    </citation>
    <scope>NUCLEOTIDE SEQUENCE [LARGE SCALE GENOMIC DNA]</scope>
    <source>
        <strain evidence="2 3">Iowa</strain>
    </source>
</reference>
<dbReference type="Gene3D" id="1.20.1640.10">
    <property type="entry name" value="Multidrug efflux transporter AcrB transmembrane domain"/>
    <property type="match status" value="2"/>
</dbReference>
<dbReference type="HOGENOM" id="CLU_068451_0_0_5"/>
<dbReference type="EMBL" id="CP000766">
    <property type="protein sequence ID" value="ABY72540.1"/>
    <property type="molecule type" value="Genomic_DNA"/>
</dbReference>
<dbReference type="AlphaFoldDB" id="B0BXG4"/>
<keyword evidence="1" id="KW-1133">Transmembrane helix</keyword>
<dbReference type="PANTHER" id="PTHR32063:SF21">
    <property type="entry name" value="MULTIDRUG RESISTANCE PROTEIN MDTB"/>
    <property type="match status" value="1"/>
</dbReference>
<name>B0BXG4_RICRO</name>
<protein>
    <submittedName>
        <fullName evidence="2">Acriflavin resistance plasma membrane protein</fullName>
    </submittedName>
</protein>
<gene>
    <name evidence="2" type="ordered locus">RrIowa_0676</name>
</gene>
<evidence type="ECO:0000313" key="2">
    <source>
        <dbReference type="EMBL" id="ABY72540.1"/>
    </source>
</evidence>
<dbReference type="Proteomes" id="UP000000796">
    <property type="component" value="Chromosome"/>
</dbReference>
<dbReference type="KEGG" id="rrj:RrIowa_0676"/>
<accession>B0BXG4</accession>
<organism evidence="2 3">
    <name type="scientific">Rickettsia rickettsii (strain Iowa)</name>
    <dbReference type="NCBI Taxonomy" id="452659"/>
    <lineage>
        <taxon>Bacteria</taxon>
        <taxon>Pseudomonadati</taxon>
        <taxon>Pseudomonadota</taxon>
        <taxon>Alphaproteobacteria</taxon>
        <taxon>Rickettsiales</taxon>
        <taxon>Rickettsiaceae</taxon>
        <taxon>Rickettsieae</taxon>
        <taxon>Rickettsia</taxon>
        <taxon>spotted fever group</taxon>
    </lineage>
</organism>
<dbReference type="SUPFAM" id="SSF82693">
    <property type="entry name" value="Multidrug efflux transporter AcrB pore domain, PN1, PN2, PC1 and PC2 subdomains"/>
    <property type="match status" value="1"/>
</dbReference>
<keyword evidence="1" id="KW-0472">Membrane</keyword>
<dbReference type="GO" id="GO:0005886">
    <property type="term" value="C:plasma membrane"/>
    <property type="evidence" value="ECO:0007669"/>
    <property type="project" value="TreeGrafter"/>
</dbReference>
<dbReference type="PANTHER" id="PTHR32063">
    <property type="match status" value="1"/>
</dbReference>
<dbReference type="eggNOG" id="COG0841">
    <property type="taxonomic scope" value="Bacteria"/>
</dbReference>
<feature type="transmembrane region" description="Helical" evidence="1">
    <location>
        <begin position="12"/>
        <end position="39"/>
    </location>
</feature>
<dbReference type="InterPro" id="IPR001036">
    <property type="entry name" value="Acrflvin-R"/>
</dbReference>
<dbReference type="Gene3D" id="3.30.70.1440">
    <property type="entry name" value="Multidrug efflux transporter AcrB pore domain"/>
    <property type="match status" value="1"/>
</dbReference>
<keyword evidence="1" id="KW-0812">Transmembrane</keyword>
<dbReference type="GO" id="GO:0042910">
    <property type="term" value="F:xenobiotic transmembrane transporter activity"/>
    <property type="evidence" value="ECO:0007669"/>
    <property type="project" value="TreeGrafter"/>
</dbReference>
<reference evidence="2 3" key="1">
    <citation type="journal article" date="2008" name="Infect. Immun.">
        <title>Genomic comparison of virulent Rickettsia rickettsii Sheila Smith and avirulent Rickettsia rickettsii Iowa.</title>
        <authorList>
            <person name="Ellison D.W."/>
            <person name="Clark T.R."/>
            <person name="Sturdevant D.E."/>
            <person name="Virtaneva K."/>
            <person name="Porcella S.F."/>
            <person name="Hackstadt T."/>
        </authorList>
    </citation>
    <scope>NUCLEOTIDE SEQUENCE [LARGE SCALE GENOMIC DNA]</scope>
    <source>
        <strain evidence="2 3">Iowa</strain>
    </source>
</reference>
<evidence type="ECO:0000256" key="1">
    <source>
        <dbReference type="SAM" id="Phobius"/>
    </source>
</evidence>
<evidence type="ECO:0000313" key="3">
    <source>
        <dbReference type="Proteomes" id="UP000000796"/>
    </source>
</evidence>
<sequence>MSEILVKLLHELTVVITTAILLSGVISITVTPMLCNVFLRDRHCEERSDEALSGQPTEIATASLTPRNDDLPLTAKAFEYVKQKYGSSLKTVVEHSKTTIRPYSYTEQILVFTDAAQTISFDTMVQEQQQVSDVLLKNPNIDSFFSAVGVSGRNSAVNQGTILISLKPRDQRIGAEAVIDQLRSKLNHLVGLRVYIQNVPTITIDGPATKSQYQYTMQELDQDVLFSFAPKLKDKLARLLPGFINVTSDLQIAQP</sequence>
<dbReference type="Gene3D" id="3.30.70.1430">
    <property type="entry name" value="Multidrug efflux transporter AcrB pore domain"/>
    <property type="match status" value="1"/>
</dbReference>
<keyword evidence="3" id="KW-1185">Reference proteome</keyword>
<proteinExistence type="predicted"/>